<feature type="compositionally biased region" description="Basic and acidic residues" evidence="2">
    <location>
        <begin position="1"/>
        <end position="29"/>
    </location>
</feature>
<feature type="compositionally biased region" description="Basic and acidic residues" evidence="2">
    <location>
        <begin position="39"/>
        <end position="65"/>
    </location>
</feature>
<reference evidence="3 4" key="1">
    <citation type="submission" date="2016-10" db="EMBL/GenBank/DDBJ databases">
        <authorList>
            <person name="de Groot N.N."/>
        </authorList>
    </citation>
    <scope>NUCLEOTIDE SEQUENCE [LARGE SCALE GENOMIC DNA]</scope>
    <source>
        <strain evidence="3 4">CCM7597</strain>
    </source>
</reference>
<dbReference type="PROSITE" id="PS51128">
    <property type="entry name" value="ZF_DKSA_2"/>
    <property type="match status" value="1"/>
</dbReference>
<evidence type="ECO:0000313" key="3">
    <source>
        <dbReference type="EMBL" id="SEB05089.1"/>
    </source>
</evidence>
<proteinExistence type="predicted"/>
<dbReference type="RefSeq" id="WP_093045868.1">
    <property type="nucleotide sequence ID" value="NZ_FNQR01000014.1"/>
</dbReference>
<accession>A0A1H4G666</accession>
<dbReference type="STRING" id="571932.SAMN05421743_11443"/>
<protein>
    <submittedName>
        <fullName evidence="3">RNA polymerase-binding transcription factor DksA</fullName>
    </submittedName>
</protein>
<evidence type="ECO:0000313" key="4">
    <source>
        <dbReference type="Proteomes" id="UP000198584"/>
    </source>
</evidence>
<keyword evidence="4" id="KW-1185">Reference proteome</keyword>
<feature type="region of interest" description="Disordered" evidence="2">
    <location>
        <begin position="1"/>
        <end position="65"/>
    </location>
</feature>
<dbReference type="Gene3D" id="1.20.120.910">
    <property type="entry name" value="DksA, coiled-coil domain"/>
    <property type="match status" value="1"/>
</dbReference>
<evidence type="ECO:0000256" key="2">
    <source>
        <dbReference type="SAM" id="MobiDB-lite"/>
    </source>
</evidence>
<evidence type="ECO:0000256" key="1">
    <source>
        <dbReference type="PROSITE-ProRule" id="PRU00510"/>
    </source>
</evidence>
<dbReference type="EMBL" id="FNQR01000014">
    <property type="protein sequence ID" value="SEB05089.1"/>
    <property type="molecule type" value="Genomic_DNA"/>
</dbReference>
<organism evidence="3 4">
    <name type="scientific">Thalassobacillus cyri</name>
    <dbReference type="NCBI Taxonomy" id="571932"/>
    <lineage>
        <taxon>Bacteria</taxon>
        <taxon>Bacillati</taxon>
        <taxon>Bacillota</taxon>
        <taxon>Bacilli</taxon>
        <taxon>Bacillales</taxon>
        <taxon>Bacillaceae</taxon>
        <taxon>Thalassobacillus</taxon>
    </lineage>
</organism>
<dbReference type="OrthoDB" id="9811543at2"/>
<name>A0A1H4G666_9BACI</name>
<dbReference type="SUPFAM" id="SSF109635">
    <property type="entry name" value="DnaK suppressor protein DksA, alpha-hairpin domain"/>
    <property type="match status" value="1"/>
</dbReference>
<sequence length="125" mass="14510">MLSDKQVQEFKEKLLGMKQEAEKDLEKYSDSMSDQESSSETHQEISDIPDHPGDHGTEQFERAKDQTFYEIARERLMEIEDALKRIEEGSYGRSEKSGEPIPVERLEIEPTARFTVEESKEIEGR</sequence>
<dbReference type="InterPro" id="IPR037187">
    <property type="entry name" value="DnaK_N"/>
</dbReference>
<dbReference type="PANTHER" id="PTHR33823">
    <property type="entry name" value="RNA POLYMERASE-BINDING TRANSCRIPTION FACTOR DKSA-RELATED"/>
    <property type="match status" value="1"/>
</dbReference>
<dbReference type="PANTHER" id="PTHR33823:SF4">
    <property type="entry name" value="GENERAL STRESS PROTEIN 16O"/>
    <property type="match status" value="1"/>
</dbReference>
<gene>
    <name evidence="3" type="ORF">SAMN05421743_11443</name>
</gene>
<feature type="zinc finger region" description="dksA C4-type" evidence="1">
    <location>
        <begin position="94"/>
        <end position="118"/>
    </location>
</feature>
<dbReference type="Proteomes" id="UP000198584">
    <property type="component" value="Unassembled WGS sequence"/>
</dbReference>
<dbReference type="AlphaFoldDB" id="A0A1H4G666"/>